<dbReference type="Pfam" id="PF00583">
    <property type="entry name" value="Acetyltransf_1"/>
    <property type="match status" value="1"/>
</dbReference>
<dbReference type="PROSITE" id="PS51186">
    <property type="entry name" value="GNAT"/>
    <property type="match status" value="1"/>
</dbReference>
<dbReference type="Proteomes" id="UP000683575">
    <property type="component" value="Chromosome"/>
</dbReference>
<proteinExistence type="predicted"/>
<evidence type="ECO:0000256" key="1">
    <source>
        <dbReference type="SAM" id="MobiDB-lite"/>
    </source>
</evidence>
<dbReference type="AlphaFoldDB" id="A0A975SWD9"/>
<keyword evidence="4" id="KW-1185">Reference proteome</keyword>
<evidence type="ECO:0000313" key="4">
    <source>
        <dbReference type="Proteomes" id="UP000683575"/>
    </source>
</evidence>
<dbReference type="GO" id="GO:0016747">
    <property type="term" value="F:acyltransferase activity, transferring groups other than amino-acyl groups"/>
    <property type="evidence" value="ECO:0007669"/>
    <property type="project" value="InterPro"/>
</dbReference>
<protein>
    <submittedName>
        <fullName evidence="3">GNAT family N-acetyltransferase</fullName>
    </submittedName>
</protein>
<dbReference type="InterPro" id="IPR000182">
    <property type="entry name" value="GNAT_dom"/>
</dbReference>
<accession>A0A975SWD9</accession>
<dbReference type="CDD" id="cd04301">
    <property type="entry name" value="NAT_SF"/>
    <property type="match status" value="1"/>
</dbReference>
<dbReference type="EMBL" id="CP077062">
    <property type="protein sequence ID" value="QWZ07154.1"/>
    <property type="molecule type" value="Genomic_DNA"/>
</dbReference>
<dbReference type="RefSeq" id="WP_216938665.1">
    <property type="nucleotide sequence ID" value="NZ_CP077062.1"/>
</dbReference>
<dbReference type="KEGG" id="nps:KRR39_16905"/>
<sequence length="210" mass="23551">MRRLDLGRLSGRSPSSPVPRQPSGPAKRWLTGRRGQPEDPLPGAMRGLRRRTGRDLAACARLLRVVHYESQYPVRWPESPRGWLDREVLDAWVVERVGEILGHVAISPVGLDTVSRAHWSEMTGRDPDDLASVAKFFVRPSLRGQGIGTALLDVAAEESSLRGMLPVLEVVTARKEKIALLDGQGWRLLSMDPWREEPARLRVHCYSRPT</sequence>
<gene>
    <name evidence="3" type="ORF">KRR39_16905</name>
</gene>
<organism evidence="3 4">
    <name type="scientific">Nocardioides panacis</name>
    <dbReference type="NCBI Taxonomy" id="2849501"/>
    <lineage>
        <taxon>Bacteria</taxon>
        <taxon>Bacillati</taxon>
        <taxon>Actinomycetota</taxon>
        <taxon>Actinomycetes</taxon>
        <taxon>Propionibacteriales</taxon>
        <taxon>Nocardioidaceae</taxon>
        <taxon>Nocardioides</taxon>
    </lineage>
</organism>
<name>A0A975SWD9_9ACTN</name>
<evidence type="ECO:0000259" key="2">
    <source>
        <dbReference type="PROSITE" id="PS51186"/>
    </source>
</evidence>
<reference evidence="3" key="1">
    <citation type="submission" date="2021-06" db="EMBL/GenBank/DDBJ databases">
        <title>Complete genome sequence of Nocardioides sp. G188.</title>
        <authorList>
            <person name="Im W.-T."/>
        </authorList>
    </citation>
    <scope>NUCLEOTIDE SEQUENCE</scope>
    <source>
        <strain evidence="3">G188</strain>
    </source>
</reference>
<feature type="region of interest" description="Disordered" evidence="1">
    <location>
        <begin position="1"/>
        <end position="48"/>
    </location>
</feature>
<feature type="domain" description="N-acetyltransferase" evidence="2">
    <location>
        <begin position="46"/>
        <end position="210"/>
    </location>
</feature>
<evidence type="ECO:0000313" key="3">
    <source>
        <dbReference type="EMBL" id="QWZ07154.1"/>
    </source>
</evidence>